<name>A0ACB9DBC4_9ASTR</name>
<evidence type="ECO:0000313" key="1">
    <source>
        <dbReference type="EMBL" id="KAI3743780.1"/>
    </source>
</evidence>
<sequence>MRERTRRTYFVWIVAWGFALTVSHLTALIVSYKSIRRYVYHDVIRVGDAEKLMDCSYVQPVETLAIAASAAIEPSKTLISSALFSASEGMMSEYLYEKKFKVRRSCGGVSAGFFTGVGIREPAEGLPPPVAVSLKLFGVGKWTVSVGLSPDLVQFDRCFKMVLIK</sequence>
<reference evidence="1 2" key="2">
    <citation type="journal article" date="2022" name="Mol. Ecol. Resour.">
        <title>The genomes of chicory, endive, great burdock and yacon provide insights into Asteraceae paleo-polyploidization history and plant inulin production.</title>
        <authorList>
            <person name="Fan W."/>
            <person name="Wang S."/>
            <person name="Wang H."/>
            <person name="Wang A."/>
            <person name="Jiang F."/>
            <person name="Liu H."/>
            <person name="Zhao H."/>
            <person name="Xu D."/>
            <person name="Zhang Y."/>
        </authorList>
    </citation>
    <scope>NUCLEOTIDE SEQUENCE [LARGE SCALE GENOMIC DNA]</scope>
    <source>
        <strain evidence="2">cv. Yunnan</strain>
        <tissue evidence="1">Leaves</tissue>
    </source>
</reference>
<accession>A0ACB9DBC4</accession>
<dbReference type="Proteomes" id="UP001056120">
    <property type="component" value="Linkage Group LG19"/>
</dbReference>
<evidence type="ECO:0000313" key="2">
    <source>
        <dbReference type="Proteomes" id="UP001056120"/>
    </source>
</evidence>
<dbReference type="EMBL" id="CM042036">
    <property type="protein sequence ID" value="KAI3743780.1"/>
    <property type="molecule type" value="Genomic_DNA"/>
</dbReference>
<proteinExistence type="predicted"/>
<organism evidence="1 2">
    <name type="scientific">Smallanthus sonchifolius</name>
    <dbReference type="NCBI Taxonomy" id="185202"/>
    <lineage>
        <taxon>Eukaryota</taxon>
        <taxon>Viridiplantae</taxon>
        <taxon>Streptophyta</taxon>
        <taxon>Embryophyta</taxon>
        <taxon>Tracheophyta</taxon>
        <taxon>Spermatophyta</taxon>
        <taxon>Magnoliopsida</taxon>
        <taxon>eudicotyledons</taxon>
        <taxon>Gunneridae</taxon>
        <taxon>Pentapetalae</taxon>
        <taxon>asterids</taxon>
        <taxon>campanulids</taxon>
        <taxon>Asterales</taxon>
        <taxon>Asteraceae</taxon>
        <taxon>Asteroideae</taxon>
        <taxon>Heliantheae alliance</taxon>
        <taxon>Millerieae</taxon>
        <taxon>Smallanthus</taxon>
    </lineage>
</organism>
<gene>
    <name evidence="1" type="ORF">L1987_56846</name>
</gene>
<protein>
    <submittedName>
        <fullName evidence="1">Uncharacterized protein</fullName>
    </submittedName>
</protein>
<reference evidence="2" key="1">
    <citation type="journal article" date="2022" name="Mol. Ecol. Resour.">
        <title>The genomes of chicory, endive, great burdock and yacon provide insights into Asteraceae palaeo-polyploidization history and plant inulin production.</title>
        <authorList>
            <person name="Fan W."/>
            <person name="Wang S."/>
            <person name="Wang H."/>
            <person name="Wang A."/>
            <person name="Jiang F."/>
            <person name="Liu H."/>
            <person name="Zhao H."/>
            <person name="Xu D."/>
            <person name="Zhang Y."/>
        </authorList>
    </citation>
    <scope>NUCLEOTIDE SEQUENCE [LARGE SCALE GENOMIC DNA]</scope>
    <source>
        <strain evidence="2">cv. Yunnan</strain>
    </source>
</reference>
<keyword evidence="2" id="KW-1185">Reference proteome</keyword>
<comment type="caution">
    <text evidence="1">The sequence shown here is derived from an EMBL/GenBank/DDBJ whole genome shotgun (WGS) entry which is preliminary data.</text>
</comment>